<reference evidence="1" key="1">
    <citation type="submission" date="2019-11" db="EMBL/GenBank/DDBJ databases">
        <authorList>
            <person name="Feng L."/>
        </authorList>
    </citation>
    <scope>NUCLEOTIDE SEQUENCE</scope>
    <source>
        <strain evidence="1">PclaraLFYP37</strain>
    </source>
</reference>
<dbReference type="EMBL" id="CACRUT010000023">
    <property type="protein sequence ID" value="VYU54854.1"/>
    <property type="molecule type" value="Genomic_DNA"/>
</dbReference>
<protein>
    <submittedName>
        <fullName evidence="1">Uncharacterized protein</fullName>
    </submittedName>
</protein>
<organism evidence="1">
    <name type="scientific">Paraprevotella clara</name>
    <dbReference type="NCBI Taxonomy" id="454154"/>
    <lineage>
        <taxon>Bacteria</taxon>
        <taxon>Pseudomonadati</taxon>
        <taxon>Bacteroidota</taxon>
        <taxon>Bacteroidia</taxon>
        <taxon>Bacteroidales</taxon>
        <taxon>Prevotellaceae</taxon>
        <taxon>Paraprevotella</taxon>
    </lineage>
</organism>
<accession>A0A6N3FS36</accession>
<sequence>MFKRQKSAYLCIIMKHFQKIILSFLFAAITFLISANTNVFREQNPENKKVYAENVHKQQELHTVKPQVLFDGEISPEIVWARILTAQPTRSLQTSHLQTLQYLPFRTQKLLSAQYGMSTNGKQFETTAPFDCQPSCEYYVFALCRLLI</sequence>
<gene>
    <name evidence="1" type="ORF">PCLFYP37_00192</name>
</gene>
<dbReference type="AlphaFoldDB" id="A0A6N3FS36"/>
<evidence type="ECO:0000313" key="1">
    <source>
        <dbReference type="EMBL" id="VYU54854.1"/>
    </source>
</evidence>
<name>A0A6N3FS36_9BACT</name>
<proteinExistence type="predicted"/>